<evidence type="ECO:0000256" key="3">
    <source>
        <dbReference type="ARBA" id="ARBA00023125"/>
    </source>
</evidence>
<dbReference type="Gramene" id="KXG27429">
    <property type="protein sequence ID" value="KXG27429"/>
    <property type="gene ID" value="SORBI_3006G266400"/>
</dbReference>
<keyword evidence="4" id="KW-0804">Transcription</keyword>
<keyword evidence="3" id="KW-0238">DNA-binding</keyword>
<keyword evidence="5" id="KW-0539">Nucleus</keyword>
<dbReference type="STRING" id="4558.A0A1B6PP25"/>
<dbReference type="Pfam" id="PF02362">
    <property type="entry name" value="B3"/>
    <property type="match status" value="1"/>
</dbReference>
<dbReference type="InterPro" id="IPR015300">
    <property type="entry name" value="DNA-bd_pseudobarrel_sf"/>
</dbReference>
<comment type="subcellular location">
    <subcellularLocation>
        <location evidence="1">Nucleus</location>
    </subcellularLocation>
</comment>
<dbReference type="SMART" id="SM01019">
    <property type="entry name" value="B3"/>
    <property type="match status" value="1"/>
</dbReference>
<evidence type="ECO:0000313" key="8">
    <source>
        <dbReference type="EMBL" id="KXG27429.1"/>
    </source>
</evidence>
<accession>A0A1B6PP25</accession>
<gene>
    <name evidence="8" type="ORF">SORBI_3006G266400</name>
</gene>
<evidence type="ECO:0000256" key="2">
    <source>
        <dbReference type="ARBA" id="ARBA00023015"/>
    </source>
</evidence>
<name>A0A1B6PP25_SORBI</name>
<dbReference type="InParanoid" id="A0A1B6PP25"/>
<evidence type="ECO:0000256" key="5">
    <source>
        <dbReference type="ARBA" id="ARBA00023242"/>
    </source>
</evidence>
<dbReference type="GO" id="GO:0005634">
    <property type="term" value="C:nucleus"/>
    <property type="evidence" value="ECO:0007669"/>
    <property type="project" value="UniProtKB-SubCell"/>
</dbReference>
<dbReference type="EMBL" id="CM000765">
    <property type="protein sequence ID" value="KXG27429.1"/>
    <property type="molecule type" value="Genomic_DNA"/>
</dbReference>
<dbReference type="SMR" id="A0A1B6PP25"/>
<proteinExistence type="predicted"/>
<dbReference type="PANTHER" id="PTHR31140">
    <property type="entry name" value="B3 DOMAIN-CONTAINING TRANSCRIPTION FACTOR ABI3"/>
    <property type="match status" value="1"/>
</dbReference>
<dbReference type="Gene3D" id="2.40.330.10">
    <property type="entry name" value="DNA-binding pseudobarrel domain"/>
    <property type="match status" value="1"/>
</dbReference>
<dbReference type="CDD" id="cd10017">
    <property type="entry name" value="B3_DNA"/>
    <property type="match status" value="1"/>
</dbReference>
<dbReference type="ExpressionAtlas" id="A0A1B6PP25">
    <property type="expression patterns" value="baseline"/>
</dbReference>
<evidence type="ECO:0000256" key="4">
    <source>
        <dbReference type="ARBA" id="ARBA00023163"/>
    </source>
</evidence>
<sequence>MANAKGSSAGAAGAGHADLGRAISHEQHQAFMMASVHRAAPGAANVHQQHFHQYPAGLIRAPVPMPVHVPVSQTPYSAQIAVPPPQPLIPPPDHRLHSLPPTGCYQDYSPYGNTASLQHTAARGFADWGVHNNAIVSLAHATSFANGSNNINSNGLLHQNLSPYTTHTWTTTYVQRPYNTAYAPATMNMLQTPSFHSNNHEKESVFPSTSPCKDSTPSVLNCAVFSNSFNMGPSGTPTSPFQLTSPSSTNYTSTQIFEETNNLEDTSRVFGGGDNESNNSEEPDPTPAVEMEDLNQGNGHISFTNKKVNCQDYRMVLRKDLTNSDVGNIGRIVLPKKDAEPNLPILEDKDGLILEMDDFELPAVWKFKYRYWPNNKSRMYILETTGEFVKRHGLQAKDILIIYRNKRSGRYVARAVKAEHIPAPGCECIKAGNPREECGFSVSPSVKKIIT</sequence>
<dbReference type="SUPFAM" id="SSF101936">
    <property type="entry name" value="DNA-binding pseudobarrel domain"/>
    <property type="match status" value="1"/>
</dbReference>
<keyword evidence="9" id="KW-1185">Reference proteome</keyword>
<dbReference type="AlphaFoldDB" id="A0A1B6PP25"/>
<organism evidence="8 9">
    <name type="scientific">Sorghum bicolor</name>
    <name type="common">Sorghum</name>
    <name type="synonym">Sorghum vulgare</name>
    <dbReference type="NCBI Taxonomy" id="4558"/>
    <lineage>
        <taxon>Eukaryota</taxon>
        <taxon>Viridiplantae</taxon>
        <taxon>Streptophyta</taxon>
        <taxon>Embryophyta</taxon>
        <taxon>Tracheophyta</taxon>
        <taxon>Spermatophyta</taxon>
        <taxon>Magnoliopsida</taxon>
        <taxon>Liliopsida</taxon>
        <taxon>Poales</taxon>
        <taxon>Poaceae</taxon>
        <taxon>PACMAD clade</taxon>
        <taxon>Panicoideae</taxon>
        <taxon>Andropogonodae</taxon>
        <taxon>Andropogoneae</taxon>
        <taxon>Sorghinae</taxon>
        <taxon>Sorghum</taxon>
    </lineage>
</organism>
<dbReference type="FunCoup" id="A0A1B6PP25">
    <property type="interactions" value="26"/>
</dbReference>
<dbReference type="GO" id="GO:0003677">
    <property type="term" value="F:DNA binding"/>
    <property type="evidence" value="ECO:0007669"/>
    <property type="project" value="UniProtKB-KW"/>
</dbReference>
<evidence type="ECO:0000313" key="9">
    <source>
        <dbReference type="Proteomes" id="UP000000768"/>
    </source>
</evidence>
<dbReference type="PANTHER" id="PTHR31140:SF90">
    <property type="entry name" value="B3 DOMAIN-CONTAINING TRANSCRIPTION FACTOR LEC2"/>
    <property type="match status" value="1"/>
</dbReference>
<reference evidence="8 9" key="1">
    <citation type="journal article" date="2009" name="Nature">
        <title>The Sorghum bicolor genome and the diversification of grasses.</title>
        <authorList>
            <person name="Paterson A.H."/>
            <person name="Bowers J.E."/>
            <person name="Bruggmann R."/>
            <person name="Dubchak I."/>
            <person name="Grimwood J."/>
            <person name="Gundlach H."/>
            <person name="Haberer G."/>
            <person name="Hellsten U."/>
            <person name="Mitros T."/>
            <person name="Poliakov A."/>
            <person name="Schmutz J."/>
            <person name="Spannagl M."/>
            <person name="Tang H."/>
            <person name="Wang X."/>
            <person name="Wicker T."/>
            <person name="Bharti A.K."/>
            <person name="Chapman J."/>
            <person name="Feltus F.A."/>
            <person name="Gowik U."/>
            <person name="Grigoriev I.V."/>
            <person name="Lyons E."/>
            <person name="Maher C.A."/>
            <person name="Martis M."/>
            <person name="Narechania A."/>
            <person name="Otillar R.P."/>
            <person name="Penning B.W."/>
            <person name="Salamov A.A."/>
            <person name="Wang Y."/>
            <person name="Zhang L."/>
            <person name="Carpita N.C."/>
            <person name="Freeling M."/>
            <person name="Gingle A.R."/>
            <person name="Hash C.T."/>
            <person name="Keller B."/>
            <person name="Klein P."/>
            <person name="Kresovich S."/>
            <person name="McCann M.C."/>
            <person name="Ming R."/>
            <person name="Peterson D.G."/>
            <person name="Mehboob-ur-Rahman"/>
            <person name="Ware D."/>
            <person name="Westhoff P."/>
            <person name="Mayer K.F."/>
            <person name="Messing J."/>
            <person name="Rokhsar D.S."/>
        </authorList>
    </citation>
    <scope>NUCLEOTIDE SEQUENCE [LARGE SCALE GENOMIC DNA]</scope>
    <source>
        <strain evidence="9">cv. BTx623</strain>
    </source>
</reference>
<evidence type="ECO:0000259" key="7">
    <source>
        <dbReference type="SMART" id="SM01019"/>
    </source>
</evidence>
<dbReference type="InterPro" id="IPR044800">
    <property type="entry name" value="LEC2-like"/>
</dbReference>
<evidence type="ECO:0000256" key="1">
    <source>
        <dbReference type="ARBA" id="ARBA00004123"/>
    </source>
</evidence>
<evidence type="ECO:0000256" key="6">
    <source>
        <dbReference type="SAM" id="MobiDB-lite"/>
    </source>
</evidence>
<keyword evidence="2" id="KW-0805">Transcription regulation</keyword>
<dbReference type="Proteomes" id="UP000000768">
    <property type="component" value="Chromosome 6"/>
</dbReference>
<protein>
    <recommendedName>
        <fullName evidence="7">TF-B3 domain-containing protein</fullName>
    </recommendedName>
</protein>
<reference evidence="9" key="2">
    <citation type="journal article" date="2018" name="Plant J.">
        <title>The Sorghum bicolor reference genome: improved assembly, gene annotations, a transcriptome atlas, and signatures of genome organization.</title>
        <authorList>
            <person name="McCormick R.F."/>
            <person name="Truong S.K."/>
            <person name="Sreedasyam A."/>
            <person name="Jenkins J."/>
            <person name="Shu S."/>
            <person name="Sims D."/>
            <person name="Kennedy M."/>
            <person name="Amirebrahimi M."/>
            <person name="Weers B.D."/>
            <person name="McKinley B."/>
            <person name="Mattison A."/>
            <person name="Morishige D.T."/>
            <person name="Grimwood J."/>
            <person name="Schmutz J."/>
            <person name="Mullet J.E."/>
        </authorList>
    </citation>
    <scope>NUCLEOTIDE SEQUENCE [LARGE SCALE GENOMIC DNA]</scope>
    <source>
        <strain evidence="9">cv. BTx623</strain>
    </source>
</reference>
<feature type="region of interest" description="Disordered" evidence="6">
    <location>
        <begin position="264"/>
        <end position="286"/>
    </location>
</feature>
<dbReference type="GO" id="GO:0003700">
    <property type="term" value="F:DNA-binding transcription factor activity"/>
    <property type="evidence" value="ECO:0007669"/>
    <property type="project" value="InterPro"/>
</dbReference>
<dbReference type="InterPro" id="IPR003340">
    <property type="entry name" value="B3_DNA-bd"/>
</dbReference>
<feature type="domain" description="TF-B3" evidence="7">
    <location>
        <begin position="317"/>
        <end position="419"/>
    </location>
</feature>